<evidence type="ECO:0008006" key="4">
    <source>
        <dbReference type="Google" id="ProtNLM"/>
    </source>
</evidence>
<dbReference type="AlphaFoldDB" id="A0A8J7FWN7"/>
<gene>
    <name evidence="2" type="ORF">IM532_11290</name>
</gene>
<dbReference type="EMBL" id="JADGIK010000007">
    <property type="protein sequence ID" value="MBF0598016.1"/>
    <property type="molecule type" value="Genomic_DNA"/>
</dbReference>
<protein>
    <recommendedName>
        <fullName evidence="4">Lipoprotein</fullName>
    </recommendedName>
</protein>
<evidence type="ECO:0000313" key="2">
    <source>
        <dbReference type="EMBL" id="MBF0598016.1"/>
    </source>
</evidence>
<dbReference type="PROSITE" id="PS51257">
    <property type="entry name" value="PROKAR_LIPOPROTEIN"/>
    <property type="match status" value="1"/>
</dbReference>
<feature type="signal peptide" evidence="1">
    <location>
        <begin position="1"/>
        <end position="15"/>
    </location>
</feature>
<reference evidence="2" key="1">
    <citation type="submission" date="2020-10" db="EMBL/GenBank/DDBJ databases">
        <authorList>
            <person name="Lu T."/>
            <person name="Wang Q."/>
            <person name="Han X."/>
        </authorList>
    </citation>
    <scope>NUCLEOTIDE SEQUENCE</scope>
    <source>
        <strain evidence="2">WQ 117</strain>
    </source>
</reference>
<organism evidence="2 3">
    <name type="scientific">Faecalibacter rhinopitheci</name>
    <dbReference type="NCBI Taxonomy" id="2779678"/>
    <lineage>
        <taxon>Bacteria</taxon>
        <taxon>Pseudomonadati</taxon>
        <taxon>Bacteroidota</taxon>
        <taxon>Flavobacteriia</taxon>
        <taxon>Flavobacteriales</taxon>
        <taxon>Weeksellaceae</taxon>
        <taxon>Faecalibacter</taxon>
    </lineage>
</organism>
<keyword evidence="3" id="KW-1185">Reference proteome</keyword>
<keyword evidence="1" id="KW-0732">Signal</keyword>
<evidence type="ECO:0000256" key="1">
    <source>
        <dbReference type="SAM" id="SignalP"/>
    </source>
</evidence>
<dbReference type="RefSeq" id="WP_194183556.1">
    <property type="nucleotide sequence ID" value="NZ_JADGIK010000007.1"/>
</dbReference>
<feature type="chain" id="PRO_5035164260" description="Lipoprotein" evidence="1">
    <location>
        <begin position="16"/>
        <end position="136"/>
    </location>
</feature>
<sequence length="136" mass="14200">MKKILLGLGVVVAFASCTTNQPTGTVGTITKVAQITSAISEISSLLGGLNLTNSQTSIVKSALTNYISNYNKVDTTKSGYQSVLEGYKTKALTDIKTGIGESKYGEFLSTLKTATNKAQNTTVSDVTLGVIASLVK</sequence>
<accession>A0A8J7FWN7</accession>
<dbReference type="Proteomes" id="UP000608754">
    <property type="component" value="Unassembled WGS sequence"/>
</dbReference>
<evidence type="ECO:0000313" key="3">
    <source>
        <dbReference type="Proteomes" id="UP000608754"/>
    </source>
</evidence>
<name>A0A8J7FWN7_9FLAO</name>
<proteinExistence type="predicted"/>
<comment type="caution">
    <text evidence="2">The sequence shown here is derived from an EMBL/GenBank/DDBJ whole genome shotgun (WGS) entry which is preliminary data.</text>
</comment>